<dbReference type="InParanoid" id="A0A6M4H601"/>
<dbReference type="InterPro" id="IPR027705">
    <property type="entry name" value="Flotillin_fam"/>
</dbReference>
<keyword evidence="5 7" id="KW-0472">Membrane</keyword>
<dbReference type="FunCoup" id="A0A6M4H601">
    <property type="interactions" value="41"/>
</dbReference>
<evidence type="ECO:0000256" key="5">
    <source>
        <dbReference type="ARBA" id="ARBA00023136"/>
    </source>
</evidence>
<evidence type="ECO:0000256" key="6">
    <source>
        <dbReference type="SAM" id="MobiDB-lite"/>
    </source>
</evidence>
<dbReference type="PANTHER" id="PTHR13806">
    <property type="entry name" value="FLOTILLIN-RELATED"/>
    <property type="match status" value="1"/>
</dbReference>
<reference evidence="9 10" key="1">
    <citation type="submission" date="2020-04" db="EMBL/GenBank/DDBJ databases">
        <title>Usitatibacter rugosus gen. nov., sp. nov. and Usitatibacter palustris sp. nov., novel members of Usitatibacteraceae fam. nov. within the order Nitrosomonadales isolated from soil.</title>
        <authorList>
            <person name="Huber K.J."/>
            <person name="Neumann-Schaal M."/>
            <person name="Geppert A."/>
            <person name="Luckner M."/>
            <person name="Wanner G."/>
            <person name="Overmann J."/>
        </authorList>
    </citation>
    <scope>NUCLEOTIDE SEQUENCE [LARGE SCALE GENOMIC DNA]</scope>
    <source>
        <strain evidence="9 10">Swamp67</strain>
    </source>
</reference>
<dbReference type="InterPro" id="IPR031905">
    <property type="entry name" value="Flotillin_C"/>
</dbReference>
<evidence type="ECO:0000256" key="3">
    <source>
        <dbReference type="ARBA" id="ARBA00007161"/>
    </source>
</evidence>
<dbReference type="SMART" id="SM00244">
    <property type="entry name" value="PHB"/>
    <property type="match status" value="1"/>
</dbReference>
<evidence type="ECO:0000256" key="4">
    <source>
        <dbReference type="ARBA" id="ARBA00022475"/>
    </source>
</evidence>
<evidence type="ECO:0000259" key="8">
    <source>
        <dbReference type="SMART" id="SM00244"/>
    </source>
</evidence>
<evidence type="ECO:0000313" key="9">
    <source>
        <dbReference type="EMBL" id="QJR14615.1"/>
    </source>
</evidence>
<dbReference type="Proteomes" id="UP000503096">
    <property type="component" value="Chromosome"/>
</dbReference>
<evidence type="ECO:0000256" key="1">
    <source>
        <dbReference type="ARBA" id="ARBA00004167"/>
    </source>
</evidence>
<dbReference type="InterPro" id="IPR001107">
    <property type="entry name" value="Band_7"/>
</dbReference>
<comment type="similarity">
    <text evidence="3">Belongs to the band 7/mec-2 family. Flotillin subfamily.</text>
</comment>
<evidence type="ECO:0000313" key="10">
    <source>
        <dbReference type="Proteomes" id="UP000503096"/>
    </source>
</evidence>
<dbReference type="GO" id="GO:0005886">
    <property type="term" value="C:plasma membrane"/>
    <property type="evidence" value="ECO:0007669"/>
    <property type="project" value="UniProtKB-SubCell"/>
</dbReference>
<dbReference type="CDD" id="cd03399">
    <property type="entry name" value="SPFH_flotillin"/>
    <property type="match status" value="1"/>
</dbReference>
<name>A0A6M4H601_9PROT</name>
<sequence length="557" mass="60571">MPDLLNTIIVALIVVVALFVVGMIFSRLYQRSSKERAFVRTGLGGQKVIMDGGAVKLPVFHELIWVNMNTLKLEVHRSDKDSLFTKDRMRVDVVAAFFVRVIPTVEGIADAAQTLGQRTLDPEALKALVEDKFVDALRAASVSMTMQDFLDKRQDFIQAVQNAVAEDLTKNGLELESVSLTSFDQTSKNFFNPDNAFDAEGLTRLTQETQKRSKERNEIEQTTQVAIAQKNFEATQQKLDIERNQRLATLTQQQEVATREAEQAAAIAAIQAQRKREAEQARIDAERQVKEADVAREFAVKQKQIDADRNVQIAEIDQARATQIANQEKAISVAKKSEEQSQAEAKANEARAGAVKAEQLVITAAAVAEAQREKEVDLVEADKQAQVQAIGIKVGAAAEKDAAENHAQALRIRAEANLRNYEVEAEGKSMINEAINKLSAEQIAMQVKIALITALPRIIAESVKPMEKIEGIKIFQVDGLTRSSGGGGGSASSGGGSLADQAVQAALSYRTQQPLIDALLKELGLKGGSLAGLTEGMIEPDPQPAAPKAPEKGEGKK</sequence>
<dbReference type="InterPro" id="IPR036013">
    <property type="entry name" value="Band_7/SPFH_dom_sf"/>
</dbReference>
<keyword evidence="7" id="KW-1133">Transmembrane helix</keyword>
<dbReference type="KEGG" id="upl:DSM104440_01422"/>
<organism evidence="9 10">
    <name type="scientific">Usitatibacter palustris</name>
    <dbReference type="NCBI Taxonomy" id="2732487"/>
    <lineage>
        <taxon>Bacteria</taxon>
        <taxon>Pseudomonadati</taxon>
        <taxon>Pseudomonadota</taxon>
        <taxon>Betaproteobacteria</taxon>
        <taxon>Nitrosomonadales</taxon>
        <taxon>Usitatibacteraceae</taxon>
        <taxon>Usitatibacter</taxon>
    </lineage>
</organism>
<dbReference type="EMBL" id="CP053073">
    <property type="protein sequence ID" value="QJR14615.1"/>
    <property type="molecule type" value="Genomic_DNA"/>
</dbReference>
<evidence type="ECO:0000256" key="2">
    <source>
        <dbReference type="ARBA" id="ARBA00004236"/>
    </source>
</evidence>
<dbReference type="Pfam" id="PF01145">
    <property type="entry name" value="Band_7"/>
    <property type="match status" value="1"/>
</dbReference>
<keyword evidence="7" id="KW-0812">Transmembrane</keyword>
<dbReference type="Gene3D" id="3.30.479.30">
    <property type="entry name" value="Band 7 domain"/>
    <property type="match status" value="1"/>
</dbReference>
<dbReference type="PANTHER" id="PTHR13806:SF31">
    <property type="entry name" value="FLOTILLIN-LIKE PROTEIN 1-RELATED"/>
    <property type="match status" value="1"/>
</dbReference>
<dbReference type="SUPFAM" id="SSF117892">
    <property type="entry name" value="Band 7/SPFH domain"/>
    <property type="match status" value="1"/>
</dbReference>
<dbReference type="Pfam" id="PF15975">
    <property type="entry name" value="Flot"/>
    <property type="match status" value="1"/>
</dbReference>
<feature type="domain" description="Band 7" evidence="8">
    <location>
        <begin position="26"/>
        <end position="195"/>
    </location>
</feature>
<dbReference type="RefSeq" id="WP_171161349.1">
    <property type="nucleotide sequence ID" value="NZ_CP053073.1"/>
</dbReference>
<dbReference type="AlphaFoldDB" id="A0A6M4H601"/>
<feature type="transmembrane region" description="Helical" evidence="7">
    <location>
        <begin position="6"/>
        <end position="26"/>
    </location>
</feature>
<feature type="region of interest" description="Disordered" evidence="6">
    <location>
        <begin position="531"/>
        <end position="557"/>
    </location>
</feature>
<protein>
    <submittedName>
        <fullName evidence="9">Inner membrane protein YqiK</fullName>
    </submittedName>
</protein>
<proteinExistence type="inferred from homology"/>
<evidence type="ECO:0000256" key="7">
    <source>
        <dbReference type="SAM" id="Phobius"/>
    </source>
</evidence>
<keyword evidence="4" id="KW-1003">Cell membrane</keyword>
<accession>A0A6M4H601</accession>
<keyword evidence="10" id="KW-1185">Reference proteome</keyword>
<comment type="subcellular location">
    <subcellularLocation>
        <location evidence="2">Cell membrane</location>
    </subcellularLocation>
    <subcellularLocation>
        <location evidence="1">Membrane</location>
        <topology evidence="1">Single-pass membrane protein</topology>
    </subcellularLocation>
</comment>
<gene>
    <name evidence="9" type="primary">yqiK</name>
    <name evidence="9" type="ORF">DSM104440_01422</name>
</gene>